<proteinExistence type="predicted"/>
<dbReference type="EMBL" id="RHJS01000002">
    <property type="protein sequence ID" value="RRK32065.1"/>
    <property type="molecule type" value="Genomic_DNA"/>
</dbReference>
<reference evidence="1" key="1">
    <citation type="submission" date="2018-10" db="EMBL/GenBank/DDBJ databases">
        <title>Schaedlerella arabinophila gen. nov. sp. nov., isolated from the mouse intestinal tract and comparative analysis with the genome of the closely related altered Schaedler flora strain ASF502.</title>
        <authorList>
            <person name="Miyake S."/>
            <person name="Soh M."/>
            <person name="Seedorf H."/>
        </authorList>
    </citation>
    <scope>NUCLEOTIDE SEQUENCE [LARGE SCALE GENOMIC DNA]</scope>
    <source>
        <strain evidence="1">DSM 106076</strain>
    </source>
</reference>
<accession>A0A3R8R4Q6</accession>
<evidence type="ECO:0000313" key="1">
    <source>
        <dbReference type="EMBL" id="RRK32065.1"/>
    </source>
</evidence>
<organism evidence="1 2">
    <name type="scientific">Schaedlerella arabinosiphila</name>
    <dbReference type="NCBI Taxonomy" id="2044587"/>
    <lineage>
        <taxon>Bacteria</taxon>
        <taxon>Bacillati</taxon>
        <taxon>Bacillota</taxon>
        <taxon>Clostridia</taxon>
        <taxon>Lachnospirales</taxon>
        <taxon>Lachnospiraceae</taxon>
        <taxon>Schaedlerella</taxon>
    </lineage>
</organism>
<dbReference type="AlphaFoldDB" id="A0A3R8R4Q6"/>
<gene>
    <name evidence="1" type="ORF">EBB54_12310</name>
</gene>
<dbReference type="Gene3D" id="1.25.40.10">
    <property type="entry name" value="Tetratricopeptide repeat domain"/>
    <property type="match status" value="1"/>
</dbReference>
<name>A0A3R8R4Q6_9FIRM</name>
<comment type="caution">
    <text evidence="1">The sequence shown here is derived from an EMBL/GenBank/DDBJ whole genome shotgun (WGS) entry which is preliminary data.</text>
</comment>
<dbReference type="InterPro" id="IPR011990">
    <property type="entry name" value="TPR-like_helical_dom_sf"/>
</dbReference>
<evidence type="ECO:0008006" key="3">
    <source>
        <dbReference type="Google" id="ProtNLM"/>
    </source>
</evidence>
<protein>
    <recommendedName>
        <fullName evidence="3">Tetratricopeptide repeat protein</fullName>
    </recommendedName>
</protein>
<sequence>MIRGEKHYPNITWAQFAMCNDNATGAFEDMSRRLFTFEFLKNSRIPHSDHNNPGVEVLPILEPPHKDGTKQRKISFQSKYFEGKISYSQIKESFRQAVKYYSSELDLIYLFCNKTLTKTTKGYKEAEAILMKAGIELYPISNSEVLDLISKYKEIANYFFLPRKRPNDVSLCQTHTEIIVNNGEKVTGCTVCPIQLKKQVIVPRLLQSFVQEKIELCKSFILEMNLEKLSEQLDKIFSYEISGIEGTEKLLFYRNIANLHDGNNVETETDELTDDLKDELKYLIEYYANPCPIGAYKFASHCIEVQIITLDKMFSAQLWEAVIELCQEIVDDTSPEIVDAVKQYYGLALFNLQQYVSATDMLKSLYQKTRKENILLYSVFAEMKSINCSWREGNYELKDRQIELIKQLDSLKDNKQYKDNKNLVAILYLETAYNLGIIEKKYLEDVIDRFQEFSEEVKNDSVVKYFYALCVESNGNIDSAEQIYSELAWKKDANIACRYLICKISKGDYSEAVALYRSLDLPILNTKLKSLYLTALFYVENDNFEEVLKKFIDEVRGNFPGIIDIAFGTCKKEYIQTFIVPELKRYLNGEYLKNLGLLEKAEILSILSIGEDVEHIYDVIKTVSDLKRLNRYVVKEIYNVTFAICNKEFIHHNKALIKSQQLEVSEQIANRFLEADVFRREFLQIKYLCAGAKEKRFSMLKYAKELFEITKEDGLARNIIAMLFERNKADYDAYAPYISILSNSTKPDYCMAVASAMLRLGKTEEADLYAYKALYYLNDTVDYEIYKSYFGYYNQKLNRYHDESELKRVKGNSVVTLEENNPVDSRHPEIKVLCLDSETEFTDINNRSMDVEHITSSDPLFLKIQGSGLRQVIKIDGINFKVIKICSRADFAVGFIFKKINQHPDKFDGTVLVLSSEKPEELLEKIKSITDRTEQTESLLNFYHFKENETGLPIDSFINGDYDRYVDALNMLLHAKDQAFYTGYPTYENEENQKYVPALSTMVLLSSMNLLNLLNAVKDSLILPESYMDFFAERYSKAKETNLMSGGRLVNIDNQLTLIEDNLSYVEIWERIIDFCTECETMVISDDERIGFTIGKDINGEQFIAALRLHLIHLDAFILAAREKATLLCDDLFFRKMATYTKIRNINFASLLRYYVNDDFVVPIILELSKTNYLYIPFLARTDEEALELEKNILDGELKKKYYSNLLIAYNTAWKKVMEELFGEDIAFENIE</sequence>
<evidence type="ECO:0000313" key="2">
    <source>
        <dbReference type="Proteomes" id="UP000274920"/>
    </source>
</evidence>
<keyword evidence="2" id="KW-1185">Reference proteome</keyword>
<dbReference type="Proteomes" id="UP000274920">
    <property type="component" value="Unassembled WGS sequence"/>
</dbReference>
<dbReference type="RefSeq" id="WP_125127612.1">
    <property type="nucleotide sequence ID" value="NZ_RHJS01000002.1"/>
</dbReference>